<dbReference type="NCBIfam" id="TIGR00199">
    <property type="entry name" value="PncC_domain"/>
    <property type="match status" value="1"/>
</dbReference>
<dbReference type="Pfam" id="PF02464">
    <property type="entry name" value="CinA"/>
    <property type="match status" value="1"/>
</dbReference>
<accession>A0A1R3R6V2</accession>
<dbReference type="VEuPathDB" id="FungiDB:ASPCADRAFT_157256"/>
<proteinExistence type="predicted"/>
<dbReference type="OrthoDB" id="2350783at2759"/>
<dbReference type="SUPFAM" id="SSF142433">
    <property type="entry name" value="CinA-like"/>
    <property type="match status" value="1"/>
</dbReference>
<dbReference type="STRING" id="602072.A0A1R3R6V2"/>
<dbReference type="Proteomes" id="UP000188318">
    <property type="component" value="Unassembled WGS sequence"/>
</dbReference>
<dbReference type="EMBL" id="KV907568">
    <property type="protein sequence ID" value="OOF90201.1"/>
    <property type="molecule type" value="Genomic_DNA"/>
</dbReference>
<dbReference type="OMA" id="FKFLNMD"/>
<dbReference type="AlphaFoldDB" id="A0A1R3R6V2"/>
<dbReference type="InterPro" id="IPR008136">
    <property type="entry name" value="CinA_C"/>
</dbReference>
<keyword evidence="3" id="KW-1185">Reference proteome</keyword>
<name>A0A1R3R6V2_ASPC5</name>
<dbReference type="Gene3D" id="3.90.950.20">
    <property type="entry name" value="CinA-like"/>
    <property type="match status" value="1"/>
</dbReference>
<evidence type="ECO:0000313" key="2">
    <source>
        <dbReference type="EMBL" id="OOF90201.1"/>
    </source>
</evidence>
<evidence type="ECO:0000313" key="3">
    <source>
        <dbReference type="Proteomes" id="UP000188318"/>
    </source>
</evidence>
<feature type="domain" description="CinA C-terminal" evidence="1">
    <location>
        <begin position="17"/>
        <end position="174"/>
    </location>
</feature>
<organism evidence="2 3">
    <name type="scientific">Aspergillus carbonarius (strain ITEM 5010)</name>
    <dbReference type="NCBI Taxonomy" id="602072"/>
    <lineage>
        <taxon>Eukaryota</taxon>
        <taxon>Fungi</taxon>
        <taxon>Dikarya</taxon>
        <taxon>Ascomycota</taxon>
        <taxon>Pezizomycotina</taxon>
        <taxon>Eurotiomycetes</taxon>
        <taxon>Eurotiomycetidae</taxon>
        <taxon>Eurotiales</taxon>
        <taxon>Aspergillaceae</taxon>
        <taxon>Aspergillus</taxon>
        <taxon>Aspergillus subgen. Circumdati</taxon>
    </lineage>
</organism>
<evidence type="ECO:0000259" key="1">
    <source>
        <dbReference type="Pfam" id="PF02464"/>
    </source>
</evidence>
<gene>
    <name evidence="2" type="ORF">ASPCADRAFT_157256</name>
</gene>
<dbReference type="InterPro" id="IPR036653">
    <property type="entry name" value="CinA-like_C"/>
</dbReference>
<sequence length="190" mass="19964">MDIFTPHPPHRTSTIEETATAIIQILTHSNQTLGVAESLTGGSVMAAISSISGSSSVFHGGVVSYTTALKQEILGVDEQLIAREGVIHAEVARQMAMGARRITSHGDTKTTWGVGTTGVAGPASQDDKPAGTVYIGIASERGAWAWGPFNFPGDREEVRQAAVRETLGLLRDVLEGRVSGDIGAGADERR</sequence>
<reference evidence="3" key="1">
    <citation type="journal article" date="2017" name="Genome Biol.">
        <title>Comparative genomics reveals high biological diversity and specific adaptations in the industrially and medically important fungal genus Aspergillus.</title>
        <authorList>
            <person name="de Vries R.P."/>
            <person name="Riley R."/>
            <person name="Wiebenga A."/>
            <person name="Aguilar-Osorio G."/>
            <person name="Amillis S."/>
            <person name="Uchima C.A."/>
            <person name="Anderluh G."/>
            <person name="Asadollahi M."/>
            <person name="Askin M."/>
            <person name="Barry K."/>
            <person name="Battaglia E."/>
            <person name="Bayram O."/>
            <person name="Benocci T."/>
            <person name="Braus-Stromeyer S.A."/>
            <person name="Caldana C."/>
            <person name="Canovas D."/>
            <person name="Cerqueira G.C."/>
            <person name="Chen F."/>
            <person name="Chen W."/>
            <person name="Choi C."/>
            <person name="Clum A."/>
            <person name="Dos Santos R.A."/>
            <person name="Damasio A.R."/>
            <person name="Diallinas G."/>
            <person name="Emri T."/>
            <person name="Fekete E."/>
            <person name="Flipphi M."/>
            <person name="Freyberg S."/>
            <person name="Gallo A."/>
            <person name="Gournas C."/>
            <person name="Habgood R."/>
            <person name="Hainaut M."/>
            <person name="Harispe M.L."/>
            <person name="Henrissat B."/>
            <person name="Hilden K.S."/>
            <person name="Hope R."/>
            <person name="Hossain A."/>
            <person name="Karabika E."/>
            <person name="Karaffa L."/>
            <person name="Karanyi Z."/>
            <person name="Krasevec N."/>
            <person name="Kuo A."/>
            <person name="Kusch H."/>
            <person name="LaButti K."/>
            <person name="Lagendijk E.L."/>
            <person name="Lapidus A."/>
            <person name="Levasseur A."/>
            <person name="Lindquist E."/>
            <person name="Lipzen A."/>
            <person name="Logrieco A.F."/>
            <person name="MacCabe A."/>
            <person name="Maekelae M.R."/>
            <person name="Malavazi I."/>
            <person name="Melin P."/>
            <person name="Meyer V."/>
            <person name="Mielnichuk N."/>
            <person name="Miskei M."/>
            <person name="Molnar A.P."/>
            <person name="Mule G."/>
            <person name="Ngan C.Y."/>
            <person name="Orejas M."/>
            <person name="Orosz E."/>
            <person name="Ouedraogo J.P."/>
            <person name="Overkamp K.M."/>
            <person name="Park H.-S."/>
            <person name="Perrone G."/>
            <person name="Piumi F."/>
            <person name="Punt P.J."/>
            <person name="Ram A.F."/>
            <person name="Ramon A."/>
            <person name="Rauscher S."/>
            <person name="Record E."/>
            <person name="Riano-Pachon D.M."/>
            <person name="Robert V."/>
            <person name="Roehrig J."/>
            <person name="Ruller R."/>
            <person name="Salamov A."/>
            <person name="Salih N.S."/>
            <person name="Samson R.A."/>
            <person name="Sandor E."/>
            <person name="Sanguinetti M."/>
            <person name="Schuetze T."/>
            <person name="Sepcic K."/>
            <person name="Shelest E."/>
            <person name="Sherlock G."/>
            <person name="Sophianopoulou V."/>
            <person name="Squina F.M."/>
            <person name="Sun H."/>
            <person name="Susca A."/>
            <person name="Todd R.B."/>
            <person name="Tsang A."/>
            <person name="Unkles S.E."/>
            <person name="van de Wiele N."/>
            <person name="van Rossen-Uffink D."/>
            <person name="Oliveira J.V."/>
            <person name="Vesth T.C."/>
            <person name="Visser J."/>
            <person name="Yu J.-H."/>
            <person name="Zhou M."/>
            <person name="Andersen M.R."/>
            <person name="Archer D.B."/>
            <person name="Baker S.E."/>
            <person name="Benoit I."/>
            <person name="Brakhage A.A."/>
            <person name="Braus G.H."/>
            <person name="Fischer R."/>
            <person name="Frisvad J.C."/>
            <person name="Goldman G.H."/>
            <person name="Houbraken J."/>
            <person name="Oakley B."/>
            <person name="Pocsi I."/>
            <person name="Scazzocchio C."/>
            <person name="Seiboth B."/>
            <person name="vanKuyk P.A."/>
            <person name="Wortman J."/>
            <person name="Dyer P.S."/>
            <person name="Grigoriev I.V."/>
        </authorList>
    </citation>
    <scope>NUCLEOTIDE SEQUENCE [LARGE SCALE GENOMIC DNA]</scope>
    <source>
        <strain evidence="3">ITEM 5010</strain>
    </source>
</reference>
<protein>
    <recommendedName>
        <fullName evidence="1">CinA C-terminal domain-containing protein</fullName>
    </recommendedName>
</protein>